<dbReference type="Pfam" id="PF01844">
    <property type="entry name" value="HNH"/>
    <property type="match status" value="1"/>
</dbReference>
<evidence type="ECO:0000313" key="4">
    <source>
        <dbReference type="EMBL" id="DAD76993.1"/>
    </source>
</evidence>
<dbReference type="InterPro" id="IPR002711">
    <property type="entry name" value="HNH"/>
</dbReference>
<dbReference type="GO" id="GO:0016787">
    <property type="term" value="F:hydrolase activity"/>
    <property type="evidence" value="ECO:0007669"/>
    <property type="project" value="UniProtKB-KW"/>
</dbReference>
<dbReference type="GO" id="GO:0008270">
    <property type="term" value="F:zinc ion binding"/>
    <property type="evidence" value="ECO:0007669"/>
    <property type="project" value="InterPro"/>
</dbReference>
<keyword evidence="2" id="KW-0378">Hydrolase</keyword>
<reference evidence="4" key="1">
    <citation type="journal article" date="2021" name="Proc. Natl. Acad. Sci. U.S.A.">
        <title>A Catalog of Tens of Thousands of Viruses from Human Metagenomes Reveals Hidden Associations with Chronic Diseases.</title>
        <authorList>
            <person name="Tisza M.J."/>
            <person name="Buck C.B."/>
        </authorList>
    </citation>
    <scope>NUCLEOTIDE SEQUENCE</scope>
    <source>
        <strain evidence="4">Ctquf9</strain>
    </source>
</reference>
<dbReference type="EMBL" id="BK014815">
    <property type="protein sequence ID" value="DAD76993.1"/>
    <property type="molecule type" value="Genomic_DNA"/>
</dbReference>
<dbReference type="GO" id="GO:0003676">
    <property type="term" value="F:nucleic acid binding"/>
    <property type="evidence" value="ECO:0007669"/>
    <property type="project" value="InterPro"/>
</dbReference>
<sequence>MPRKPKQPCAYPGCPRLCDGRYCEEHRKLEAKRYETYSRDPSVRRKYGRAWKRIRDSYVKEHPFCEQCFERGILVPVDEVHHKVPVSKGGTHERSNLMSLCRSCHNKIHAELGDRNARN</sequence>
<evidence type="ECO:0000256" key="2">
    <source>
        <dbReference type="ARBA" id="ARBA00022801"/>
    </source>
</evidence>
<evidence type="ECO:0000259" key="3">
    <source>
        <dbReference type="SMART" id="SM00507"/>
    </source>
</evidence>
<proteinExistence type="predicted"/>
<dbReference type="InterPro" id="IPR003615">
    <property type="entry name" value="HNH_nuc"/>
</dbReference>
<evidence type="ECO:0000256" key="1">
    <source>
        <dbReference type="ARBA" id="ARBA00022722"/>
    </source>
</evidence>
<keyword evidence="4" id="KW-0255">Endonuclease</keyword>
<protein>
    <submittedName>
        <fullName evidence="4">HNH endonuclease</fullName>
    </submittedName>
</protein>
<name>A0A8S5M3V4_9CAUD</name>
<keyword evidence="1" id="KW-0540">Nuclease</keyword>
<dbReference type="PANTHER" id="PTHR41286:SF1">
    <property type="entry name" value="HNH NUCLEASE YAJD-RELATED"/>
    <property type="match status" value="1"/>
</dbReference>
<organism evidence="4">
    <name type="scientific">Siphoviridae sp. ctquf9</name>
    <dbReference type="NCBI Taxonomy" id="2826470"/>
    <lineage>
        <taxon>Viruses</taxon>
        <taxon>Duplodnaviria</taxon>
        <taxon>Heunggongvirae</taxon>
        <taxon>Uroviricota</taxon>
        <taxon>Caudoviricetes</taxon>
    </lineage>
</organism>
<dbReference type="SMART" id="SM00507">
    <property type="entry name" value="HNHc"/>
    <property type="match status" value="1"/>
</dbReference>
<accession>A0A8S5M3V4</accession>
<dbReference type="CDD" id="cd00085">
    <property type="entry name" value="HNHc"/>
    <property type="match status" value="1"/>
</dbReference>
<dbReference type="GO" id="GO:0004519">
    <property type="term" value="F:endonuclease activity"/>
    <property type="evidence" value="ECO:0007669"/>
    <property type="project" value="UniProtKB-KW"/>
</dbReference>
<dbReference type="Gene3D" id="1.10.30.50">
    <property type="match status" value="1"/>
</dbReference>
<feature type="domain" description="HNH nuclease" evidence="3">
    <location>
        <begin position="53"/>
        <end position="106"/>
    </location>
</feature>
<dbReference type="PANTHER" id="PTHR41286">
    <property type="entry name" value="HNH NUCLEASE YAJD-RELATED"/>
    <property type="match status" value="1"/>
</dbReference>